<evidence type="ECO:0000313" key="2">
    <source>
        <dbReference type="EMBL" id="EAY26510.1"/>
    </source>
</evidence>
<name>A1ZSU6_MICM2</name>
<dbReference type="RefSeq" id="WP_002700743.1">
    <property type="nucleotide sequence ID" value="NZ_AAWS01000033.1"/>
</dbReference>
<dbReference type="Pfam" id="PF09995">
    <property type="entry name" value="MPAB_Lcp_cat"/>
    <property type="match status" value="1"/>
</dbReference>
<comment type="caution">
    <text evidence="2">The sequence shown here is derived from an EMBL/GenBank/DDBJ whole genome shotgun (WGS) entry which is preliminary data.</text>
</comment>
<dbReference type="GO" id="GO:0016491">
    <property type="term" value="F:oxidoreductase activity"/>
    <property type="evidence" value="ECO:0007669"/>
    <property type="project" value="InterPro"/>
</dbReference>
<dbReference type="OrthoDB" id="6072815at2"/>
<accession>A1ZSU6</accession>
<protein>
    <recommendedName>
        <fullName evidence="1">ER-bound oxygenase mpaB/mpaB'/Rubber oxygenase catalytic domain-containing protein</fullName>
    </recommendedName>
</protein>
<reference evidence="2 3" key="1">
    <citation type="submission" date="2007-01" db="EMBL/GenBank/DDBJ databases">
        <authorList>
            <person name="Haygood M."/>
            <person name="Podell S."/>
            <person name="Anderson C."/>
            <person name="Hopkinson B."/>
            <person name="Roe K."/>
            <person name="Barbeau K."/>
            <person name="Gaasterland T."/>
            <person name="Ferriera S."/>
            <person name="Johnson J."/>
            <person name="Kravitz S."/>
            <person name="Beeson K."/>
            <person name="Sutton G."/>
            <person name="Rogers Y.-H."/>
            <person name="Friedman R."/>
            <person name="Frazier M."/>
            <person name="Venter J.C."/>
        </authorList>
    </citation>
    <scope>NUCLEOTIDE SEQUENCE [LARGE SCALE GENOMIC DNA]</scope>
    <source>
        <strain evidence="2 3">ATCC 23134</strain>
    </source>
</reference>
<dbReference type="eggNOG" id="ENOG502Z7TF">
    <property type="taxonomic scope" value="Bacteria"/>
</dbReference>
<dbReference type="PANTHER" id="PTHR37539">
    <property type="entry name" value="SECRETED PROTEIN-RELATED"/>
    <property type="match status" value="1"/>
</dbReference>
<organism evidence="2 3">
    <name type="scientific">Microscilla marina ATCC 23134</name>
    <dbReference type="NCBI Taxonomy" id="313606"/>
    <lineage>
        <taxon>Bacteria</taxon>
        <taxon>Pseudomonadati</taxon>
        <taxon>Bacteroidota</taxon>
        <taxon>Cytophagia</taxon>
        <taxon>Cytophagales</taxon>
        <taxon>Microscillaceae</taxon>
        <taxon>Microscilla</taxon>
    </lineage>
</organism>
<dbReference type="InterPro" id="IPR018713">
    <property type="entry name" value="MPAB/Lcp_cat_dom"/>
</dbReference>
<gene>
    <name evidence="2" type="ORF">M23134_01680</name>
</gene>
<sequence>MKIHPHTPLHLPDYQTPTHEILAELKQQGDPEADAVIKFLFTNQQAKVLNQLMQALQLNRDLTNHPLPTEVNAFVEHAGQIPTWANDDLLAQANRFFTQYAHQFTSMLSFLSLPYTYAAAHGVQVLYLTKRMHHDVTRRLHETARFLLDVTAPNAFAPEGKGIVSSLKVRLMHAAVRYHLAKRPQWKAEWGVPINQEEMIGTSLSFSVLPVLGLQKMGNHLNQRDMTAYLHLWKVVGAFLGNEVLYLPNRYKEGSQLETLIRQRNFAPSSEGKTLTQALIQSLEESLGKRFPKGFVTAYMRFLLGDELANMVGVPPYNWTRALVSTFRASNVLKALSPTPSTAGQEFLQQMQYFLKKDPVEFKIPLVV</sequence>
<dbReference type="EMBL" id="AAWS01000033">
    <property type="protein sequence ID" value="EAY26510.1"/>
    <property type="molecule type" value="Genomic_DNA"/>
</dbReference>
<dbReference type="AlphaFoldDB" id="A1ZSU6"/>
<evidence type="ECO:0000313" key="3">
    <source>
        <dbReference type="Proteomes" id="UP000004095"/>
    </source>
</evidence>
<dbReference type="InterPro" id="IPR037473">
    <property type="entry name" value="Lcp-like"/>
</dbReference>
<dbReference type="Proteomes" id="UP000004095">
    <property type="component" value="Unassembled WGS sequence"/>
</dbReference>
<evidence type="ECO:0000259" key="1">
    <source>
        <dbReference type="Pfam" id="PF09995"/>
    </source>
</evidence>
<dbReference type="PANTHER" id="PTHR37539:SF1">
    <property type="entry name" value="ER-BOUND OXYGENASE MPAB_MPAB'_RUBBER OXYGENASE CATALYTIC DOMAIN-CONTAINING PROTEIN"/>
    <property type="match status" value="1"/>
</dbReference>
<feature type="domain" description="ER-bound oxygenase mpaB/mpaB'/Rubber oxygenase catalytic" evidence="1">
    <location>
        <begin position="129"/>
        <end position="322"/>
    </location>
</feature>
<keyword evidence="3" id="KW-1185">Reference proteome</keyword>
<proteinExistence type="predicted"/>